<dbReference type="GO" id="GO:0010019">
    <property type="term" value="P:chloroplast-nucleus signaling pathway"/>
    <property type="evidence" value="ECO:0007669"/>
    <property type="project" value="TreeGrafter"/>
</dbReference>
<evidence type="ECO:0000256" key="4">
    <source>
        <dbReference type="SAM" id="MobiDB-lite"/>
    </source>
</evidence>
<evidence type="ECO:0000313" key="5">
    <source>
        <dbReference type="EMBL" id="KAJ0967203.1"/>
    </source>
</evidence>
<dbReference type="OrthoDB" id="185373at2759"/>
<evidence type="ECO:0000256" key="2">
    <source>
        <dbReference type="ARBA" id="ARBA00022737"/>
    </source>
</evidence>
<dbReference type="PANTHER" id="PTHR47936:SF1">
    <property type="entry name" value="PENTATRICOPEPTIDE REPEAT-CONTAINING PROTEIN GUN1, CHLOROPLASTIC"/>
    <property type="match status" value="1"/>
</dbReference>
<comment type="caution">
    <text evidence="5">The sequence shown here is derived from an EMBL/GenBank/DDBJ whole genome shotgun (WGS) entry which is preliminary data.</text>
</comment>
<accession>A0A9D5H8J8</accession>
<dbReference type="PROSITE" id="PS51375">
    <property type="entry name" value="PPR"/>
    <property type="match status" value="5"/>
</dbReference>
<dbReference type="Pfam" id="PF13041">
    <property type="entry name" value="PPR_2"/>
    <property type="match status" value="3"/>
</dbReference>
<dbReference type="Proteomes" id="UP001085076">
    <property type="component" value="Miscellaneous, Linkage group lg07"/>
</dbReference>
<proteinExistence type="inferred from homology"/>
<dbReference type="GO" id="GO:0031930">
    <property type="term" value="P:mitochondria-nucleus signaling pathway"/>
    <property type="evidence" value="ECO:0007669"/>
    <property type="project" value="TreeGrafter"/>
</dbReference>
<feature type="repeat" description="PPR" evidence="3">
    <location>
        <begin position="279"/>
        <end position="313"/>
    </location>
</feature>
<protein>
    <recommendedName>
        <fullName evidence="7">Pentatricopeptide repeat-containing protein</fullName>
    </recommendedName>
</protein>
<dbReference type="EMBL" id="JAGGNH010000007">
    <property type="protein sequence ID" value="KAJ0967203.1"/>
    <property type="molecule type" value="Genomic_DNA"/>
</dbReference>
<keyword evidence="6" id="KW-1185">Reference proteome</keyword>
<feature type="region of interest" description="Disordered" evidence="4">
    <location>
        <begin position="29"/>
        <end position="50"/>
    </location>
</feature>
<feature type="repeat" description="PPR" evidence="3">
    <location>
        <begin position="314"/>
        <end position="348"/>
    </location>
</feature>
<reference evidence="5" key="1">
    <citation type="submission" date="2021-03" db="EMBL/GenBank/DDBJ databases">
        <authorList>
            <person name="Li Z."/>
            <person name="Yang C."/>
        </authorList>
    </citation>
    <scope>NUCLEOTIDE SEQUENCE</scope>
    <source>
        <strain evidence="5">Dzin_1.0</strain>
        <tissue evidence="5">Leaf</tissue>
    </source>
</reference>
<reference evidence="5" key="2">
    <citation type="journal article" date="2022" name="Hortic Res">
        <title>The genome of Dioscorea zingiberensis sheds light on the biosynthesis, origin and evolution of the medicinally important diosgenin saponins.</title>
        <authorList>
            <person name="Li Y."/>
            <person name="Tan C."/>
            <person name="Li Z."/>
            <person name="Guo J."/>
            <person name="Li S."/>
            <person name="Chen X."/>
            <person name="Wang C."/>
            <person name="Dai X."/>
            <person name="Yang H."/>
            <person name="Song W."/>
            <person name="Hou L."/>
            <person name="Xu J."/>
            <person name="Tong Z."/>
            <person name="Xu A."/>
            <person name="Yuan X."/>
            <person name="Wang W."/>
            <person name="Yang Q."/>
            <person name="Chen L."/>
            <person name="Sun Z."/>
            <person name="Wang K."/>
            <person name="Pan B."/>
            <person name="Chen J."/>
            <person name="Bao Y."/>
            <person name="Liu F."/>
            <person name="Qi X."/>
            <person name="Gang D.R."/>
            <person name="Wen J."/>
            <person name="Li J."/>
        </authorList>
    </citation>
    <scope>NUCLEOTIDE SEQUENCE</scope>
    <source>
        <strain evidence="5">Dzin_1.0</strain>
    </source>
</reference>
<dbReference type="AlphaFoldDB" id="A0A9D5H8J8"/>
<dbReference type="GO" id="GO:0009507">
    <property type="term" value="C:chloroplast"/>
    <property type="evidence" value="ECO:0007669"/>
    <property type="project" value="TreeGrafter"/>
</dbReference>
<dbReference type="NCBIfam" id="TIGR00756">
    <property type="entry name" value="PPR"/>
    <property type="match status" value="4"/>
</dbReference>
<gene>
    <name evidence="5" type="ORF">J5N97_024120</name>
</gene>
<name>A0A9D5H8J8_9LILI</name>
<dbReference type="InterPro" id="IPR002885">
    <property type="entry name" value="PPR_rpt"/>
</dbReference>
<organism evidence="5 6">
    <name type="scientific">Dioscorea zingiberensis</name>
    <dbReference type="NCBI Taxonomy" id="325984"/>
    <lineage>
        <taxon>Eukaryota</taxon>
        <taxon>Viridiplantae</taxon>
        <taxon>Streptophyta</taxon>
        <taxon>Embryophyta</taxon>
        <taxon>Tracheophyta</taxon>
        <taxon>Spermatophyta</taxon>
        <taxon>Magnoliopsida</taxon>
        <taxon>Liliopsida</taxon>
        <taxon>Dioscoreales</taxon>
        <taxon>Dioscoreaceae</taxon>
        <taxon>Dioscorea</taxon>
    </lineage>
</organism>
<feature type="repeat" description="PPR" evidence="3">
    <location>
        <begin position="349"/>
        <end position="383"/>
    </location>
</feature>
<sequence length="465" mass="53377">MKHMLLFGPRSIHQPRRRCLLLRRLSDSGHRSDDETNVSGFTDEDEDDQQEANILHRRRTIESIRSEADHIFSILQKDGPGFNARSALDELHPKLNGPLVREVLRLISFSMNAANKLRSAKLAFKFFNWAGHQHDYKHQTHAYNLTLKIFADAEELKAMWRLLDEMTQRGLPVTARTFNILICTCGEAGLARKIVERFIMTKTFNYRPFKSSFNAILHSLLTVEQYRLIEWVYQQMLLEGHSPDVLTYNILLCAKYRLEKLDQFHRLLDEMAHNGLAPDLHTYNLLLHVLGKGGKPLAALDLLNYMDSVGCHPRVIHFTNLIDGLSRAGNLDACKYFFDEMEKKGCKPDVVCYTVMITGYVVAGEFEKAHELFDEMLVRGHLPNVFTYNSMIRGLCISGRFDEACTMLKDMEAKGCTPNFSVYSTLVGRLRTAGKTSEANSVINHMVEKGHYLHLLSKFRGYRRC</sequence>
<dbReference type="PANTHER" id="PTHR47936">
    <property type="entry name" value="PPR_LONG DOMAIN-CONTAINING PROTEIN"/>
    <property type="match status" value="1"/>
</dbReference>
<keyword evidence="2" id="KW-0677">Repeat</keyword>
<dbReference type="Gene3D" id="1.25.40.10">
    <property type="entry name" value="Tetratricopeptide repeat domain"/>
    <property type="match status" value="3"/>
</dbReference>
<evidence type="ECO:0000256" key="1">
    <source>
        <dbReference type="ARBA" id="ARBA00007626"/>
    </source>
</evidence>
<comment type="similarity">
    <text evidence="1">Belongs to the PPR family. P subfamily.</text>
</comment>
<feature type="repeat" description="PPR" evidence="3">
    <location>
        <begin position="384"/>
        <end position="418"/>
    </location>
</feature>
<dbReference type="Pfam" id="PF01535">
    <property type="entry name" value="PPR"/>
    <property type="match status" value="2"/>
</dbReference>
<dbReference type="InterPro" id="IPR011990">
    <property type="entry name" value="TPR-like_helical_dom_sf"/>
</dbReference>
<feature type="repeat" description="PPR" evidence="3">
    <location>
        <begin position="244"/>
        <end position="278"/>
    </location>
</feature>
<evidence type="ECO:0008006" key="7">
    <source>
        <dbReference type="Google" id="ProtNLM"/>
    </source>
</evidence>
<evidence type="ECO:0000313" key="6">
    <source>
        <dbReference type="Proteomes" id="UP001085076"/>
    </source>
</evidence>
<evidence type="ECO:0000256" key="3">
    <source>
        <dbReference type="PROSITE-ProRule" id="PRU00708"/>
    </source>
</evidence>